<evidence type="ECO:0000313" key="3">
    <source>
        <dbReference type="Proteomes" id="UP000471381"/>
    </source>
</evidence>
<keyword evidence="1" id="KW-0472">Membrane</keyword>
<accession>A0A6N9TIX0</accession>
<comment type="caution">
    <text evidence="2">The sequence shown here is derived from an EMBL/GenBank/DDBJ whole genome shotgun (WGS) entry which is preliminary data.</text>
</comment>
<keyword evidence="3" id="KW-1185">Reference proteome</keyword>
<keyword evidence="1" id="KW-1133">Transmembrane helix</keyword>
<sequence length="108" mass="11592">MNLEVFFEIVDSSIKRMAAPIAVLAAGFILAKEAQEGSDYLALSATQWLYIGITLSLAYTFAVVINGFAKINETQSKESTLLVAKFSFASIFFLTTLGAVSLAISKAT</sequence>
<reference evidence="2 3" key="1">
    <citation type="submission" date="2020-01" db="EMBL/GenBank/DDBJ databases">
        <title>Genomes of bacteria type strains.</title>
        <authorList>
            <person name="Chen J."/>
            <person name="Zhu S."/>
            <person name="Yang J."/>
        </authorList>
    </citation>
    <scope>NUCLEOTIDE SEQUENCE [LARGE SCALE GENOMIC DNA]</scope>
    <source>
        <strain evidence="2 3">LMG 24078</strain>
    </source>
</reference>
<organism evidence="2 3">
    <name type="scientific">Alteromonas genovensis</name>
    <dbReference type="NCBI Taxonomy" id="471225"/>
    <lineage>
        <taxon>Bacteria</taxon>
        <taxon>Pseudomonadati</taxon>
        <taxon>Pseudomonadota</taxon>
        <taxon>Gammaproteobacteria</taxon>
        <taxon>Alteromonadales</taxon>
        <taxon>Alteromonadaceae</taxon>
        <taxon>Alteromonas/Salinimonas group</taxon>
        <taxon>Alteromonas</taxon>
    </lineage>
</organism>
<dbReference type="AlphaFoldDB" id="A0A6N9TIX0"/>
<dbReference type="Proteomes" id="UP000471381">
    <property type="component" value="Unassembled WGS sequence"/>
</dbReference>
<feature type="transmembrane region" description="Helical" evidence="1">
    <location>
        <begin position="47"/>
        <end position="69"/>
    </location>
</feature>
<dbReference type="RefSeq" id="WP_163107781.1">
    <property type="nucleotide sequence ID" value="NZ_JAAAWO010000020.1"/>
</dbReference>
<evidence type="ECO:0000256" key="1">
    <source>
        <dbReference type="SAM" id="Phobius"/>
    </source>
</evidence>
<dbReference type="EMBL" id="JAAAWO010000020">
    <property type="protein sequence ID" value="NDW17267.1"/>
    <property type="molecule type" value="Genomic_DNA"/>
</dbReference>
<protein>
    <submittedName>
        <fullName evidence="2">Uncharacterized protein</fullName>
    </submittedName>
</protein>
<gene>
    <name evidence="2" type="ORF">GTQ48_17260</name>
</gene>
<evidence type="ECO:0000313" key="2">
    <source>
        <dbReference type="EMBL" id="NDW17267.1"/>
    </source>
</evidence>
<feature type="transmembrane region" description="Helical" evidence="1">
    <location>
        <begin position="81"/>
        <end position="104"/>
    </location>
</feature>
<proteinExistence type="predicted"/>
<name>A0A6N9TIX0_9ALTE</name>
<keyword evidence="1" id="KW-0812">Transmembrane</keyword>